<dbReference type="RefSeq" id="WP_016444268.1">
    <property type="nucleotide sequence ID" value="NZ_KE150266.1"/>
</dbReference>
<dbReference type="OrthoDB" id="5188280at2"/>
<keyword evidence="2" id="KW-1185">Reference proteome</keyword>
<accession>A0A9W5RF12</accession>
<name>A0A9W5RF12_9ACTO</name>
<organism evidence="1 2">
    <name type="scientific">Gleimia europaea ACS-120-V-Col10b</name>
    <dbReference type="NCBI Taxonomy" id="883069"/>
    <lineage>
        <taxon>Bacteria</taxon>
        <taxon>Bacillati</taxon>
        <taxon>Actinomycetota</taxon>
        <taxon>Actinomycetes</taxon>
        <taxon>Actinomycetales</taxon>
        <taxon>Actinomycetaceae</taxon>
        <taxon>Gleimia</taxon>
    </lineage>
</organism>
<evidence type="ECO:0000313" key="2">
    <source>
        <dbReference type="Proteomes" id="UP000014387"/>
    </source>
</evidence>
<sequence>MSQPRFHRPAMLSFEDAEKIEGDSDPAAAALVAMTSARALLGLADEEFGDQAVEKLVSAIQKEGVDIVSDLWERSPAFTLPGALWRLYLLNEWYQRDSIKVHERFAEGLNAPFTAGIDDANPRPQTPDDAEFFERLNALMTGAGCADLSQLLHDAALVMRILASGATFGTTWIRTDKDRLANMVTRRARALVETAKELDEAAVRSENGRLI</sequence>
<evidence type="ECO:0000313" key="1">
    <source>
        <dbReference type="EMBL" id="EPD31157.1"/>
    </source>
</evidence>
<reference evidence="1 2" key="1">
    <citation type="submission" date="2013-05" db="EMBL/GenBank/DDBJ databases">
        <title>The Genome Sequence of Actinomyces europaeus ACS-120-V-COL10B.</title>
        <authorList>
            <consortium name="The Broad Institute Genomics Platform"/>
            <person name="Earl A."/>
            <person name="Ward D."/>
            <person name="Feldgarden M."/>
            <person name="Gevers D."/>
            <person name="Saerens B."/>
            <person name="Vaneechoutte M."/>
            <person name="Walker B."/>
            <person name="Young S."/>
            <person name="Zeng Q."/>
            <person name="Gargeya S."/>
            <person name="Fitzgerald M."/>
            <person name="Haas B."/>
            <person name="Abouelleil A."/>
            <person name="Allen A.W."/>
            <person name="Alvarado L."/>
            <person name="Arachchi H.M."/>
            <person name="Berlin A.M."/>
            <person name="Chapman S.B."/>
            <person name="Gainer-Dewar J."/>
            <person name="Goldberg J."/>
            <person name="Griggs A."/>
            <person name="Gujja S."/>
            <person name="Hansen M."/>
            <person name="Howarth C."/>
            <person name="Imamovic A."/>
            <person name="Ireland A."/>
            <person name="Larimer J."/>
            <person name="McCowan C."/>
            <person name="Murphy C."/>
            <person name="Pearson M."/>
            <person name="Poon T.W."/>
            <person name="Priest M."/>
            <person name="Roberts A."/>
            <person name="Saif S."/>
            <person name="Shea T."/>
            <person name="Sisk P."/>
            <person name="Sykes S."/>
            <person name="Wortman J."/>
            <person name="Nusbaum C."/>
            <person name="Birren B."/>
        </authorList>
    </citation>
    <scope>NUCLEOTIDE SEQUENCE [LARGE SCALE GENOMIC DNA]</scope>
    <source>
        <strain evidence="1 2">ACS-120-V-Col10b</strain>
    </source>
</reference>
<proteinExistence type="predicted"/>
<dbReference type="Proteomes" id="UP000014387">
    <property type="component" value="Unassembled WGS sequence"/>
</dbReference>
<gene>
    <name evidence="1" type="ORF">HMPREF9238_00917</name>
</gene>
<dbReference type="EMBL" id="AGWN01000001">
    <property type="protein sequence ID" value="EPD31157.1"/>
    <property type="molecule type" value="Genomic_DNA"/>
</dbReference>
<protein>
    <submittedName>
        <fullName evidence="1">Uncharacterized protein</fullName>
    </submittedName>
</protein>
<comment type="caution">
    <text evidence="1">The sequence shown here is derived from an EMBL/GenBank/DDBJ whole genome shotgun (WGS) entry which is preliminary data.</text>
</comment>
<dbReference type="AlphaFoldDB" id="A0A9W5RF12"/>